<name>A0A2P2ISQ9_RHIMU</name>
<reference evidence="1" key="1">
    <citation type="submission" date="2018-02" db="EMBL/GenBank/DDBJ databases">
        <title>Rhizophora mucronata_Transcriptome.</title>
        <authorList>
            <person name="Meera S.P."/>
            <person name="Sreeshan A."/>
            <person name="Augustine A."/>
        </authorList>
    </citation>
    <scope>NUCLEOTIDE SEQUENCE</scope>
    <source>
        <tissue evidence="1">Leaf</tissue>
    </source>
</reference>
<dbReference type="AlphaFoldDB" id="A0A2P2ISQ9"/>
<dbReference type="EMBL" id="GGEC01003780">
    <property type="protein sequence ID" value="MBW84263.1"/>
    <property type="molecule type" value="Transcribed_RNA"/>
</dbReference>
<organism evidence="1">
    <name type="scientific">Rhizophora mucronata</name>
    <name type="common">Asiatic mangrove</name>
    <dbReference type="NCBI Taxonomy" id="61149"/>
    <lineage>
        <taxon>Eukaryota</taxon>
        <taxon>Viridiplantae</taxon>
        <taxon>Streptophyta</taxon>
        <taxon>Embryophyta</taxon>
        <taxon>Tracheophyta</taxon>
        <taxon>Spermatophyta</taxon>
        <taxon>Magnoliopsida</taxon>
        <taxon>eudicotyledons</taxon>
        <taxon>Gunneridae</taxon>
        <taxon>Pentapetalae</taxon>
        <taxon>rosids</taxon>
        <taxon>fabids</taxon>
        <taxon>Malpighiales</taxon>
        <taxon>Rhizophoraceae</taxon>
        <taxon>Rhizophora</taxon>
    </lineage>
</organism>
<protein>
    <submittedName>
        <fullName evidence="1">Uncharacterized protein</fullName>
    </submittedName>
</protein>
<proteinExistence type="predicted"/>
<sequence length="26" mass="3135">MMLIKIQCKYFHLNVVNLLSFCFILC</sequence>
<evidence type="ECO:0000313" key="1">
    <source>
        <dbReference type="EMBL" id="MBW84263.1"/>
    </source>
</evidence>
<accession>A0A2P2ISQ9</accession>